<organism evidence="2 3">
    <name type="scientific">Pleurodeles waltl</name>
    <name type="common">Iberian ribbed newt</name>
    <dbReference type="NCBI Taxonomy" id="8319"/>
    <lineage>
        <taxon>Eukaryota</taxon>
        <taxon>Metazoa</taxon>
        <taxon>Chordata</taxon>
        <taxon>Craniata</taxon>
        <taxon>Vertebrata</taxon>
        <taxon>Euteleostomi</taxon>
        <taxon>Amphibia</taxon>
        <taxon>Batrachia</taxon>
        <taxon>Caudata</taxon>
        <taxon>Salamandroidea</taxon>
        <taxon>Salamandridae</taxon>
        <taxon>Pleurodelinae</taxon>
        <taxon>Pleurodeles</taxon>
    </lineage>
</organism>
<evidence type="ECO:0000313" key="3">
    <source>
        <dbReference type="Proteomes" id="UP001066276"/>
    </source>
</evidence>
<feature type="compositionally biased region" description="Polar residues" evidence="1">
    <location>
        <begin position="135"/>
        <end position="147"/>
    </location>
</feature>
<sequence length="163" mass="17652">MPATGSSPLQPADVSWDSESHQEIGTMGDGQSSCQRAAQHISNTRDQIQPPPTSRCLLGQRVPPGDWGYGRWAEQLSAGGTVRFKFLRPGPAPSNQQMSPATASPTRRLGLWSMAEQLSAGGVTRFKRPRPGPAPSNQQMSRGTASPTRRLGLWAMGRAYLWP</sequence>
<evidence type="ECO:0000256" key="1">
    <source>
        <dbReference type="SAM" id="MobiDB-lite"/>
    </source>
</evidence>
<accession>A0AAV7T9F2</accession>
<gene>
    <name evidence="2" type="ORF">NDU88_004334</name>
</gene>
<feature type="compositionally biased region" description="Polar residues" evidence="1">
    <location>
        <begin position="29"/>
        <end position="47"/>
    </location>
</feature>
<dbReference type="Proteomes" id="UP001066276">
    <property type="component" value="Chromosome 4_1"/>
</dbReference>
<dbReference type="EMBL" id="JANPWB010000007">
    <property type="protein sequence ID" value="KAJ1172487.1"/>
    <property type="molecule type" value="Genomic_DNA"/>
</dbReference>
<proteinExistence type="predicted"/>
<protein>
    <submittedName>
        <fullName evidence="2">Uncharacterized protein</fullName>
    </submittedName>
</protein>
<reference evidence="2" key="1">
    <citation type="journal article" date="2022" name="bioRxiv">
        <title>Sequencing and chromosome-scale assembly of the giantPleurodeles waltlgenome.</title>
        <authorList>
            <person name="Brown T."/>
            <person name="Elewa A."/>
            <person name="Iarovenko S."/>
            <person name="Subramanian E."/>
            <person name="Araus A.J."/>
            <person name="Petzold A."/>
            <person name="Susuki M."/>
            <person name="Suzuki K.-i.T."/>
            <person name="Hayashi T."/>
            <person name="Toyoda A."/>
            <person name="Oliveira C."/>
            <person name="Osipova E."/>
            <person name="Leigh N.D."/>
            <person name="Simon A."/>
            <person name="Yun M.H."/>
        </authorList>
    </citation>
    <scope>NUCLEOTIDE SEQUENCE</scope>
    <source>
        <strain evidence="2">20211129_DDA</strain>
        <tissue evidence="2">Liver</tissue>
    </source>
</reference>
<name>A0AAV7T9F2_PLEWA</name>
<evidence type="ECO:0000313" key="2">
    <source>
        <dbReference type="EMBL" id="KAJ1172487.1"/>
    </source>
</evidence>
<comment type="caution">
    <text evidence="2">The sequence shown here is derived from an EMBL/GenBank/DDBJ whole genome shotgun (WGS) entry which is preliminary data.</text>
</comment>
<keyword evidence="3" id="KW-1185">Reference proteome</keyword>
<feature type="region of interest" description="Disordered" evidence="1">
    <location>
        <begin position="1"/>
        <end position="61"/>
    </location>
</feature>
<dbReference type="AlphaFoldDB" id="A0AAV7T9F2"/>
<feature type="region of interest" description="Disordered" evidence="1">
    <location>
        <begin position="124"/>
        <end position="148"/>
    </location>
</feature>